<evidence type="ECO:0000313" key="4">
    <source>
        <dbReference type="Proteomes" id="UP000282087"/>
    </source>
</evidence>
<sequence>MQTTDDEFSALKCRYASKRCWNLRAIKRNGERHNLCEMHRQKANSNQRRLDKKRKAGQAALGIPTHLPLHAGADLERRMRMRASIALKLEQELGVLPLTTQYIRPPPRATASLIELQRAAGLMAMGNPHNSHLTYNSKMESWRETSRLSPAAWMDAAYPKSPRAMLRVAAMAKMVPASDSRGFTHRKPLTPPKVEPIDMTPSILLPPIATAMARSGEGFRTTVTLQRARFGSFALLPSIHFVMMTTRPRSSFSPSPMTTITSSPEQVHDANVMCRYPSKRCWNLRALKRNGERHNLCDFHRQKANKNQRRLELKRKARAQAFMDSEPAGKRLRTHKKTRQRARRAPLSAHLAMKEEARAKQQVEEVSQVLGLTSWFFQDLVLLDGTYDRGGFQVKDELPLAPASFIELPRLPDVVDEETLDRILQDGQGDVCKGLDSASLGMEALASLPEGKTSPVDVGECWDGLEFADYWLPADQPTGNIDAFVGDEDVFVADV</sequence>
<evidence type="ECO:0000256" key="1">
    <source>
        <dbReference type="SAM" id="MobiDB-lite"/>
    </source>
</evidence>
<keyword evidence="4" id="KW-1185">Reference proteome</keyword>
<dbReference type="Proteomes" id="UP000282087">
    <property type="component" value="Unassembled WGS sequence"/>
</dbReference>
<feature type="region of interest" description="Disordered" evidence="1">
    <location>
        <begin position="42"/>
        <end position="63"/>
    </location>
</feature>
<proteinExistence type="predicted"/>
<name>A0A3M6VV21_9STRA</name>
<dbReference type="Proteomes" id="UP000286097">
    <property type="component" value="Unassembled WGS sequence"/>
</dbReference>
<protein>
    <submittedName>
        <fullName evidence="2">Uncharacterized protein</fullName>
    </submittedName>
</protein>
<reference evidence="4 5" key="1">
    <citation type="submission" date="2018-06" db="EMBL/GenBank/DDBJ databases">
        <title>Comparative genomics of downy mildews reveals potential adaptations to biotrophy.</title>
        <authorList>
            <person name="Fletcher K."/>
            <person name="Klosterman S.J."/>
            <person name="Derevnina L."/>
            <person name="Martin F."/>
            <person name="Koike S."/>
            <person name="Reyes Chin-Wo S."/>
            <person name="Mou B."/>
            <person name="Michelmore R."/>
        </authorList>
    </citation>
    <scope>NUCLEOTIDE SEQUENCE [LARGE SCALE GENOMIC DNA]</scope>
    <source>
        <strain evidence="3 5">R13</strain>
        <strain evidence="2 4">R14</strain>
    </source>
</reference>
<evidence type="ECO:0000313" key="5">
    <source>
        <dbReference type="Proteomes" id="UP000286097"/>
    </source>
</evidence>
<dbReference type="EMBL" id="QLLG01000003">
    <property type="protein sequence ID" value="RMX70307.1"/>
    <property type="molecule type" value="Genomic_DNA"/>
</dbReference>
<accession>A0A3M6VV21</accession>
<comment type="caution">
    <text evidence="2">The sequence shown here is derived from an EMBL/GenBank/DDBJ whole genome shotgun (WGS) entry which is preliminary data.</text>
</comment>
<dbReference type="VEuPathDB" id="FungiDB:DD237_000601"/>
<gene>
    <name evidence="3" type="ORF">DD237_000601</name>
    <name evidence="2" type="ORF">DD238_000007</name>
</gene>
<dbReference type="AlphaFoldDB" id="A0A3M6VV21"/>
<evidence type="ECO:0000313" key="2">
    <source>
        <dbReference type="EMBL" id="RMX70307.1"/>
    </source>
</evidence>
<dbReference type="EMBL" id="QKXF01000784">
    <property type="protein sequence ID" value="RQM08862.1"/>
    <property type="molecule type" value="Genomic_DNA"/>
</dbReference>
<organism evidence="2 4">
    <name type="scientific">Peronospora effusa</name>
    <dbReference type="NCBI Taxonomy" id="542832"/>
    <lineage>
        <taxon>Eukaryota</taxon>
        <taxon>Sar</taxon>
        <taxon>Stramenopiles</taxon>
        <taxon>Oomycota</taxon>
        <taxon>Peronosporomycetes</taxon>
        <taxon>Peronosporales</taxon>
        <taxon>Peronosporaceae</taxon>
        <taxon>Peronospora</taxon>
    </lineage>
</organism>
<evidence type="ECO:0000313" key="3">
    <source>
        <dbReference type="EMBL" id="RQM08862.1"/>
    </source>
</evidence>